<feature type="compositionally biased region" description="Gly residues" evidence="1">
    <location>
        <begin position="39"/>
        <end position="54"/>
    </location>
</feature>
<protein>
    <submittedName>
        <fullName evidence="3">Uncharacterized protein</fullName>
    </submittedName>
</protein>
<dbReference type="WBParaSite" id="Csp11.Scaffold629.g7528.t2">
    <property type="protein sequence ID" value="Csp11.Scaffold629.g7528.t2"/>
    <property type="gene ID" value="Csp11.Scaffold629.g7528"/>
</dbReference>
<dbReference type="Proteomes" id="UP000095282">
    <property type="component" value="Unplaced"/>
</dbReference>
<evidence type="ECO:0000313" key="3">
    <source>
        <dbReference type="WBParaSite" id="Csp11.Scaffold629.g7528.t2"/>
    </source>
</evidence>
<reference evidence="3" key="1">
    <citation type="submission" date="2016-11" db="UniProtKB">
        <authorList>
            <consortium name="WormBaseParasite"/>
        </authorList>
    </citation>
    <scope>IDENTIFICATION</scope>
</reference>
<name>A0A1I7UB18_9PELO</name>
<evidence type="ECO:0000313" key="2">
    <source>
        <dbReference type="Proteomes" id="UP000095282"/>
    </source>
</evidence>
<keyword evidence="2" id="KW-1185">Reference proteome</keyword>
<accession>A0A1I7UB18</accession>
<sequence length="81" mass="8687">MLSGNTTMMNDYIMFRLLVDDSGRHKQKRNSLQPPVAVGGVGAPGLGQGAGGPRGSFLVPRKSITAENGTNISENQRVYRL</sequence>
<evidence type="ECO:0000256" key="1">
    <source>
        <dbReference type="SAM" id="MobiDB-lite"/>
    </source>
</evidence>
<dbReference type="AlphaFoldDB" id="A0A1I7UB18"/>
<feature type="region of interest" description="Disordered" evidence="1">
    <location>
        <begin position="25"/>
        <end position="56"/>
    </location>
</feature>
<organism evidence="2 3">
    <name type="scientific">Caenorhabditis tropicalis</name>
    <dbReference type="NCBI Taxonomy" id="1561998"/>
    <lineage>
        <taxon>Eukaryota</taxon>
        <taxon>Metazoa</taxon>
        <taxon>Ecdysozoa</taxon>
        <taxon>Nematoda</taxon>
        <taxon>Chromadorea</taxon>
        <taxon>Rhabditida</taxon>
        <taxon>Rhabditina</taxon>
        <taxon>Rhabditomorpha</taxon>
        <taxon>Rhabditoidea</taxon>
        <taxon>Rhabditidae</taxon>
        <taxon>Peloderinae</taxon>
        <taxon>Caenorhabditis</taxon>
    </lineage>
</organism>
<proteinExistence type="predicted"/>